<dbReference type="InterPro" id="IPR000719">
    <property type="entry name" value="Prot_kinase_dom"/>
</dbReference>
<dbReference type="InterPro" id="IPR001245">
    <property type="entry name" value="Ser-Thr/Tyr_kinase_cat_dom"/>
</dbReference>
<dbReference type="InterPro" id="IPR020635">
    <property type="entry name" value="Tyr_kinase_cat_dom"/>
</dbReference>
<accession>A0AAV5W4F5</accession>
<dbReference type="GO" id="GO:0004714">
    <property type="term" value="F:transmembrane receptor protein tyrosine kinase activity"/>
    <property type="evidence" value="ECO:0007669"/>
    <property type="project" value="TreeGrafter"/>
</dbReference>
<dbReference type="PANTHER" id="PTHR24416">
    <property type="entry name" value="TYROSINE-PROTEIN KINASE RECEPTOR"/>
    <property type="match status" value="1"/>
</dbReference>
<dbReference type="InterPro" id="IPR011009">
    <property type="entry name" value="Kinase-like_dom_sf"/>
</dbReference>
<dbReference type="Proteomes" id="UP001432322">
    <property type="component" value="Unassembled WGS sequence"/>
</dbReference>
<protein>
    <recommendedName>
        <fullName evidence="1">Protein kinase domain-containing protein</fullName>
    </recommendedName>
</protein>
<dbReference type="PRINTS" id="PR00109">
    <property type="entry name" value="TYRKINASE"/>
</dbReference>
<organism evidence="2 3">
    <name type="scientific">Pristionchus fissidentatus</name>
    <dbReference type="NCBI Taxonomy" id="1538716"/>
    <lineage>
        <taxon>Eukaryota</taxon>
        <taxon>Metazoa</taxon>
        <taxon>Ecdysozoa</taxon>
        <taxon>Nematoda</taxon>
        <taxon>Chromadorea</taxon>
        <taxon>Rhabditida</taxon>
        <taxon>Rhabditina</taxon>
        <taxon>Diplogasteromorpha</taxon>
        <taxon>Diplogasteroidea</taxon>
        <taxon>Neodiplogasteridae</taxon>
        <taxon>Pristionchus</taxon>
    </lineage>
</organism>
<dbReference type="SMART" id="SM00219">
    <property type="entry name" value="TyrKc"/>
    <property type="match status" value="1"/>
</dbReference>
<dbReference type="PIRSF" id="PIRSF000654">
    <property type="entry name" value="Integrin-linked_kinase"/>
    <property type="match status" value="1"/>
</dbReference>
<evidence type="ECO:0000313" key="3">
    <source>
        <dbReference type="Proteomes" id="UP001432322"/>
    </source>
</evidence>
<dbReference type="AlphaFoldDB" id="A0AAV5W4F5"/>
<evidence type="ECO:0000259" key="1">
    <source>
        <dbReference type="PROSITE" id="PS50011"/>
    </source>
</evidence>
<dbReference type="GO" id="GO:0005524">
    <property type="term" value="F:ATP binding"/>
    <property type="evidence" value="ECO:0007669"/>
    <property type="project" value="InterPro"/>
</dbReference>
<dbReference type="PROSITE" id="PS00109">
    <property type="entry name" value="PROTEIN_KINASE_TYR"/>
    <property type="match status" value="1"/>
</dbReference>
<sequence>SGRVLAKNVPVAGKSIIELKALKNDNDLTAVKMLHENADAYAERDFRAEIDIMQKIGYHERLVNILACVTSSDPVLLITEYCSNGDLLDFMRHRKIYMMENPQSLDTSKFITIKNQIMFAIQVAYGLEYLSTRGFIHRDIAARNILVDHHETCKIADFGLCRTVGKEEEHYHSQGGKLPLKWMPPEAIDKFDFSVASDVWSYGVLLFEIITLGATPYSGWPAVELLPRLLKGDRIERPDNCSDDM</sequence>
<reference evidence="2" key="1">
    <citation type="submission" date="2023-10" db="EMBL/GenBank/DDBJ databases">
        <title>Genome assembly of Pristionchus species.</title>
        <authorList>
            <person name="Yoshida K."/>
            <person name="Sommer R.J."/>
        </authorList>
    </citation>
    <scope>NUCLEOTIDE SEQUENCE</scope>
    <source>
        <strain evidence="2">RS5133</strain>
    </source>
</reference>
<name>A0AAV5W4F5_9BILA</name>
<feature type="domain" description="Protein kinase" evidence="1">
    <location>
        <begin position="1"/>
        <end position="245"/>
    </location>
</feature>
<dbReference type="SUPFAM" id="SSF56112">
    <property type="entry name" value="Protein kinase-like (PK-like)"/>
    <property type="match status" value="1"/>
</dbReference>
<proteinExistence type="predicted"/>
<feature type="non-terminal residue" evidence="2">
    <location>
        <position position="1"/>
    </location>
</feature>
<dbReference type="GO" id="GO:0005886">
    <property type="term" value="C:plasma membrane"/>
    <property type="evidence" value="ECO:0007669"/>
    <property type="project" value="TreeGrafter"/>
</dbReference>
<dbReference type="InterPro" id="IPR008266">
    <property type="entry name" value="Tyr_kinase_AS"/>
</dbReference>
<comment type="caution">
    <text evidence="2">The sequence shown here is derived from an EMBL/GenBank/DDBJ whole genome shotgun (WGS) entry which is preliminary data.</text>
</comment>
<dbReference type="CDD" id="cd00192">
    <property type="entry name" value="PTKc"/>
    <property type="match status" value="1"/>
</dbReference>
<dbReference type="PROSITE" id="PS50011">
    <property type="entry name" value="PROTEIN_KINASE_DOM"/>
    <property type="match status" value="1"/>
</dbReference>
<dbReference type="GO" id="GO:0043235">
    <property type="term" value="C:receptor complex"/>
    <property type="evidence" value="ECO:0007669"/>
    <property type="project" value="TreeGrafter"/>
</dbReference>
<keyword evidence="3" id="KW-1185">Reference proteome</keyword>
<dbReference type="EMBL" id="BTSY01000005">
    <property type="protein sequence ID" value="GMT26681.1"/>
    <property type="molecule type" value="Genomic_DNA"/>
</dbReference>
<dbReference type="Gene3D" id="3.30.200.20">
    <property type="entry name" value="Phosphorylase Kinase, domain 1"/>
    <property type="match status" value="1"/>
</dbReference>
<gene>
    <name evidence="2" type="ORF">PFISCL1PPCAC_17978</name>
</gene>
<dbReference type="PANTHER" id="PTHR24416:SF583">
    <property type="entry name" value="RECEPTOR PROTEIN-TYROSINE KINASE"/>
    <property type="match status" value="1"/>
</dbReference>
<feature type="non-terminal residue" evidence="2">
    <location>
        <position position="245"/>
    </location>
</feature>
<dbReference type="GO" id="GO:0007169">
    <property type="term" value="P:cell surface receptor protein tyrosine kinase signaling pathway"/>
    <property type="evidence" value="ECO:0007669"/>
    <property type="project" value="TreeGrafter"/>
</dbReference>
<evidence type="ECO:0000313" key="2">
    <source>
        <dbReference type="EMBL" id="GMT26681.1"/>
    </source>
</evidence>
<dbReference type="Gene3D" id="1.10.510.10">
    <property type="entry name" value="Transferase(Phosphotransferase) domain 1"/>
    <property type="match status" value="1"/>
</dbReference>
<dbReference type="Pfam" id="PF07714">
    <property type="entry name" value="PK_Tyr_Ser-Thr"/>
    <property type="match status" value="1"/>
</dbReference>
<dbReference type="FunFam" id="1.10.510.10:FF:000994">
    <property type="entry name" value="Hypoxia Inhibited Receptor tyrosine kinase"/>
    <property type="match status" value="1"/>
</dbReference>
<dbReference type="InterPro" id="IPR050122">
    <property type="entry name" value="RTK"/>
</dbReference>